<feature type="transmembrane region" description="Helical" evidence="1">
    <location>
        <begin position="325"/>
        <end position="345"/>
    </location>
</feature>
<name>A0ABU5IE00_9BURK</name>
<feature type="transmembrane region" description="Helical" evidence="1">
    <location>
        <begin position="268"/>
        <end position="287"/>
    </location>
</feature>
<proteinExistence type="predicted"/>
<dbReference type="EMBL" id="JAXOJX010000017">
    <property type="protein sequence ID" value="MDZ5457348.1"/>
    <property type="molecule type" value="Genomic_DNA"/>
</dbReference>
<dbReference type="RefSeq" id="WP_322465668.1">
    <property type="nucleotide sequence ID" value="NZ_JAXOJX010000017.1"/>
</dbReference>
<feature type="transmembrane region" description="Helical" evidence="1">
    <location>
        <begin position="299"/>
        <end position="319"/>
    </location>
</feature>
<sequence>MSAITGRLLTRRRVAGGLAIALALPGAALDARLFWACWLAAWWYVMGLMLGGVANLWLHRLVGGAWGRALRPAALAAASRLPWALLLLLPLALGLRQLYPWAADPQGWAQALARPAFPTFWLQPPFVALRLALYGALWWWLTRPASLASKGRAAAALALYALTGTLASVDLLMSLVPGWFSTAFGLVVLAGQALGGTALGAWQLARRAPAALAAEAAEQVPVARDLGNLLLMWLLTWAYLAFMEFLIIWAENLPAEIAWYVPRLHSGWWGVGVALVLLQLALPLLALLQRPLKDRPRRLGFIAAWLLLTQALNTAWLVLPSVATGTWLGWWLLPLLVLGMGLLLFEAPAAAASTAPAPAAKEVGHVRA</sequence>
<feature type="transmembrane region" description="Helical" evidence="1">
    <location>
        <begin position="38"/>
        <end position="58"/>
    </location>
</feature>
<evidence type="ECO:0000313" key="3">
    <source>
        <dbReference type="Proteomes" id="UP001293718"/>
    </source>
</evidence>
<comment type="caution">
    <text evidence="2">The sequence shown here is derived from an EMBL/GenBank/DDBJ whole genome shotgun (WGS) entry which is preliminary data.</text>
</comment>
<feature type="transmembrane region" description="Helical" evidence="1">
    <location>
        <begin position="153"/>
        <end position="173"/>
    </location>
</feature>
<feature type="transmembrane region" description="Helical" evidence="1">
    <location>
        <begin position="179"/>
        <end position="205"/>
    </location>
</feature>
<keyword evidence="1" id="KW-1133">Transmembrane helix</keyword>
<accession>A0ABU5IE00</accession>
<keyword evidence="1" id="KW-0472">Membrane</keyword>
<keyword evidence="3" id="KW-1185">Reference proteome</keyword>
<feature type="transmembrane region" description="Helical" evidence="1">
    <location>
        <begin position="79"/>
        <end position="99"/>
    </location>
</feature>
<evidence type="ECO:0000313" key="2">
    <source>
        <dbReference type="EMBL" id="MDZ5457348.1"/>
    </source>
</evidence>
<feature type="transmembrane region" description="Helical" evidence="1">
    <location>
        <begin position="226"/>
        <end position="248"/>
    </location>
</feature>
<protein>
    <recommendedName>
        <fullName evidence="4">Quinol:cytochrome c oxidoreductase quinone-binding subunit 2</fullName>
    </recommendedName>
</protein>
<evidence type="ECO:0008006" key="4">
    <source>
        <dbReference type="Google" id="ProtNLM"/>
    </source>
</evidence>
<dbReference type="PANTHER" id="PTHR43044">
    <property type="match status" value="1"/>
</dbReference>
<organism evidence="2 3">
    <name type="scientific">Azohydromonas lata</name>
    <dbReference type="NCBI Taxonomy" id="45677"/>
    <lineage>
        <taxon>Bacteria</taxon>
        <taxon>Pseudomonadati</taxon>
        <taxon>Pseudomonadota</taxon>
        <taxon>Betaproteobacteria</taxon>
        <taxon>Burkholderiales</taxon>
        <taxon>Sphaerotilaceae</taxon>
        <taxon>Azohydromonas</taxon>
    </lineage>
</organism>
<feature type="transmembrane region" description="Helical" evidence="1">
    <location>
        <begin position="119"/>
        <end position="141"/>
    </location>
</feature>
<evidence type="ECO:0000256" key="1">
    <source>
        <dbReference type="SAM" id="Phobius"/>
    </source>
</evidence>
<dbReference type="Proteomes" id="UP001293718">
    <property type="component" value="Unassembled WGS sequence"/>
</dbReference>
<gene>
    <name evidence="2" type="ORF">SM757_12280</name>
</gene>
<dbReference type="PANTHER" id="PTHR43044:SF1">
    <property type="entry name" value="QUINOL:CYTOCHROME C OXIDOREDUCTASE QUINONE-BINDING SUBUNIT 2"/>
    <property type="match status" value="1"/>
</dbReference>
<keyword evidence="1" id="KW-0812">Transmembrane</keyword>
<reference evidence="2 3" key="1">
    <citation type="submission" date="2023-11" db="EMBL/GenBank/DDBJ databases">
        <title>Draft genome of Azohydromonas lata strain H1 (DSM1123), a polyhydroxyalkanoate producer.</title>
        <authorList>
            <person name="Traversa D."/>
            <person name="D'Addabbo P."/>
            <person name="Pazzani C."/>
            <person name="Manzari C."/>
            <person name="Chiara M."/>
            <person name="Scrascia M."/>
        </authorList>
    </citation>
    <scope>NUCLEOTIDE SEQUENCE [LARGE SCALE GENOMIC DNA]</scope>
    <source>
        <strain evidence="2 3">H1</strain>
    </source>
</reference>